<dbReference type="InterPro" id="IPR036264">
    <property type="entry name" value="Bact_exopeptidase_dim_dom"/>
</dbReference>
<dbReference type="GO" id="GO:0016805">
    <property type="term" value="F:dipeptidase activity"/>
    <property type="evidence" value="ECO:0007669"/>
    <property type="project" value="UniProtKB-KW"/>
</dbReference>
<accession>A0A5K1J694</accession>
<evidence type="ECO:0000313" key="9">
    <source>
        <dbReference type="EMBL" id="VWL98900.1"/>
    </source>
</evidence>
<dbReference type="GO" id="GO:0008237">
    <property type="term" value="F:metallopeptidase activity"/>
    <property type="evidence" value="ECO:0007669"/>
    <property type="project" value="UniProtKB-KW"/>
</dbReference>
<dbReference type="GO" id="GO:0008270">
    <property type="term" value="F:zinc ion binding"/>
    <property type="evidence" value="ECO:0007669"/>
    <property type="project" value="InterPro"/>
</dbReference>
<comment type="cofactor">
    <cofactor evidence="1">
        <name>Zn(2+)</name>
        <dbReference type="ChEBI" id="CHEBI:29105"/>
    </cofactor>
</comment>
<dbReference type="CDD" id="cd03888">
    <property type="entry name" value="M20_PepV"/>
    <property type="match status" value="1"/>
</dbReference>
<dbReference type="GO" id="GO:0006508">
    <property type="term" value="P:proteolysis"/>
    <property type="evidence" value="ECO:0007669"/>
    <property type="project" value="UniProtKB-KW"/>
</dbReference>
<keyword evidence="8" id="KW-0482">Metalloprotease</keyword>
<dbReference type="SUPFAM" id="SSF53187">
    <property type="entry name" value="Zn-dependent exopeptidases"/>
    <property type="match status" value="1"/>
</dbReference>
<dbReference type="GO" id="GO:0008777">
    <property type="term" value="F:acetylornithine deacetylase activity"/>
    <property type="evidence" value="ECO:0007669"/>
    <property type="project" value="TreeGrafter"/>
</dbReference>
<dbReference type="InterPro" id="IPR010964">
    <property type="entry name" value="M20A_pepV-rel"/>
</dbReference>
<dbReference type="Gene3D" id="3.40.630.10">
    <property type="entry name" value="Zn peptidases"/>
    <property type="match status" value="1"/>
</dbReference>
<organism evidence="9 10">
    <name type="scientific">Collinsella aerofaciens</name>
    <dbReference type="NCBI Taxonomy" id="74426"/>
    <lineage>
        <taxon>Bacteria</taxon>
        <taxon>Bacillati</taxon>
        <taxon>Actinomycetota</taxon>
        <taxon>Coriobacteriia</taxon>
        <taxon>Coriobacteriales</taxon>
        <taxon>Coriobacteriaceae</taxon>
        <taxon>Collinsella</taxon>
    </lineage>
</organism>
<keyword evidence="5 9" id="KW-0378">Hydrolase</keyword>
<dbReference type="PANTHER" id="PTHR43808:SF31">
    <property type="entry name" value="N-ACETYL-L-CITRULLINE DEACETYLASE"/>
    <property type="match status" value="1"/>
</dbReference>
<dbReference type="NCBIfam" id="TIGR01887">
    <property type="entry name" value="dipeptidaselike"/>
    <property type="match status" value="1"/>
</dbReference>
<dbReference type="RefSeq" id="WP_156063718.1">
    <property type="nucleotide sequence ID" value="NZ_CABWIH010000040.1"/>
</dbReference>
<dbReference type="InterPro" id="IPR050072">
    <property type="entry name" value="Peptidase_M20A"/>
</dbReference>
<dbReference type="GO" id="GO:0006526">
    <property type="term" value="P:L-arginine biosynthetic process"/>
    <property type="evidence" value="ECO:0007669"/>
    <property type="project" value="TreeGrafter"/>
</dbReference>
<gene>
    <name evidence="9" type="primary">pepV_2</name>
    <name evidence="9" type="ORF">LMKDKBCB_02012</name>
</gene>
<dbReference type="AlphaFoldDB" id="A0A5K1J694"/>
<dbReference type="Proteomes" id="UP000330807">
    <property type="component" value="Unassembled WGS sequence"/>
</dbReference>
<evidence type="ECO:0000256" key="8">
    <source>
        <dbReference type="ARBA" id="ARBA00023049"/>
    </source>
</evidence>
<evidence type="ECO:0000256" key="4">
    <source>
        <dbReference type="ARBA" id="ARBA00022723"/>
    </source>
</evidence>
<protein>
    <submittedName>
        <fullName evidence="9">Beta-Ala-Xaa dipeptidase</fullName>
        <ecNumber evidence="9">3.4.13.-</ecNumber>
    </submittedName>
</protein>
<reference evidence="9 10" key="1">
    <citation type="submission" date="2019-10" db="EMBL/GenBank/DDBJ databases">
        <authorList>
            <person name="Wolf R A."/>
        </authorList>
    </citation>
    <scope>NUCLEOTIDE SEQUENCE [LARGE SCALE GENOMIC DNA]</scope>
    <source>
        <strain evidence="9">Collinsella_aerofaciens_AK_138A</strain>
    </source>
</reference>
<dbReference type="Pfam" id="PF01546">
    <property type="entry name" value="Peptidase_M20"/>
    <property type="match status" value="1"/>
</dbReference>
<sequence length="478" mass="51446">MNQVEQSVAEYVDEVWEDVVADIEQLVSYPSVAVSADAEPDAPFGRPVRDALDCALGIAQKLGYQTSDDEGYVGIADIPGRGDKQLATICHVDVVPAGPGWNTDPFAMERREGWLLGRGVIDDKGPAVLSLYAGAYLLKHGITPRYTFRALLGCDEEVGMSDVHHYLESYANPDFLFTPDAEFPVCNAEKGQFEATFVSPRIDGGRVVSWSGAEATNAIPSQSICELAIAVDELPAPIENADRLEITALGNGHAQIFAHGIGGHASMPEGTINAVGLIVTYLREVEDAFGARGECLLTPAEHEFVKFLAFVHADAYGRGLGIDATSAAFGPLTCNPGVIRVVDGHIEQVIDVRFPDSTSVDTMCEQLEPLVGRFGVTYRVGRAKVPFSVSADDPAVKALIDTYNEFTGKRAEPFAMGGGTYARNFARAVSFGPEETGLELPAWGGPMHGPNECANEDQLKQALRIYIVAILRLNELEL</sequence>
<evidence type="ECO:0000256" key="6">
    <source>
        <dbReference type="ARBA" id="ARBA00022833"/>
    </source>
</evidence>
<evidence type="ECO:0000256" key="1">
    <source>
        <dbReference type="ARBA" id="ARBA00001947"/>
    </source>
</evidence>
<evidence type="ECO:0000256" key="3">
    <source>
        <dbReference type="ARBA" id="ARBA00022670"/>
    </source>
</evidence>
<evidence type="ECO:0000256" key="7">
    <source>
        <dbReference type="ARBA" id="ARBA00022997"/>
    </source>
</evidence>
<evidence type="ECO:0000256" key="5">
    <source>
        <dbReference type="ARBA" id="ARBA00022801"/>
    </source>
</evidence>
<keyword evidence="3" id="KW-0645">Protease</keyword>
<dbReference type="Gene3D" id="3.30.70.360">
    <property type="match status" value="2"/>
</dbReference>
<proteinExistence type="inferred from homology"/>
<keyword evidence="4" id="KW-0479">Metal-binding</keyword>
<comment type="similarity">
    <text evidence="2">Belongs to the peptidase M20A family.</text>
</comment>
<dbReference type="EMBL" id="CABWIH010000040">
    <property type="protein sequence ID" value="VWL98900.1"/>
    <property type="molecule type" value="Genomic_DNA"/>
</dbReference>
<evidence type="ECO:0000313" key="10">
    <source>
        <dbReference type="Proteomes" id="UP000330807"/>
    </source>
</evidence>
<name>A0A5K1J694_9ACTN</name>
<dbReference type="PANTHER" id="PTHR43808">
    <property type="entry name" value="ACETYLORNITHINE DEACETYLASE"/>
    <property type="match status" value="1"/>
</dbReference>
<dbReference type="InterPro" id="IPR002933">
    <property type="entry name" value="Peptidase_M20"/>
</dbReference>
<dbReference type="EC" id="3.4.13.-" evidence="9"/>
<evidence type="ECO:0000256" key="2">
    <source>
        <dbReference type="ARBA" id="ARBA00006247"/>
    </source>
</evidence>
<keyword evidence="7 9" id="KW-0224">Dipeptidase</keyword>
<dbReference type="SUPFAM" id="SSF55031">
    <property type="entry name" value="Bacterial exopeptidase dimerisation domain"/>
    <property type="match status" value="1"/>
</dbReference>
<keyword evidence="6" id="KW-0862">Zinc</keyword>